<dbReference type="eggNOG" id="ENOG5031EQ8">
    <property type="taxonomic scope" value="Bacteria"/>
</dbReference>
<dbReference type="KEGG" id="nno:NONO_c16850"/>
<name>W5TGW7_9NOCA</name>
<sequence length="137" mass="15547">MNFSQTGCVTTAPKFRVSTAGDRVLDDPTDVQLHDLLAGLDYRDPQLVVERPGSPAAQHYLRVRMDQHIDPDDGHGYIVEYTGGPGMTFRASVRDNARWGTPHSPAFDLMAKTVQDWAFQRYGWYDSMMWERVGAER</sequence>
<protein>
    <submittedName>
        <fullName evidence="1">Uncharacterized protein</fullName>
    </submittedName>
</protein>
<evidence type="ECO:0000313" key="1">
    <source>
        <dbReference type="EMBL" id="AHH16486.1"/>
    </source>
</evidence>
<keyword evidence="2" id="KW-1185">Reference proteome</keyword>
<proteinExistence type="predicted"/>
<dbReference type="EMBL" id="CP006850">
    <property type="protein sequence ID" value="AHH16486.1"/>
    <property type="molecule type" value="Genomic_DNA"/>
</dbReference>
<dbReference type="STRING" id="1415166.NONO_c16850"/>
<gene>
    <name evidence="1" type="ORF">NONO_c16850</name>
</gene>
<dbReference type="PATRIC" id="fig|1415166.3.peg.1714"/>
<reference evidence="1 2" key="1">
    <citation type="journal article" date="2014" name="Appl. Environ. Microbiol.">
        <title>Insights into the Microbial Degradation of Rubber and Gutta-Percha by Analysis of the Complete Genome of Nocardia nova SH22a.</title>
        <authorList>
            <person name="Luo Q."/>
            <person name="Hiessl S."/>
            <person name="Poehlein A."/>
            <person name="Daniel R."/>
            <person name="Steinbuchel A."/>
        </authorList>
    </citation>
    <scope>NUCLEOTIDE SEQUENCE [LARGE SCALE GENOMIC DNA]</scope>
    <source>
        <strain evidence="1">SH22a</strain>
    </source>
</reference>
<evidence type="ECO:0000313" key="2">
    <source>
        <dbReference type="Proteomes" id="UP000019150"/>
    </source>
</evidence>
<accession>W5TGW7</accession>
<dbReference type="HOGENOM" id="CLU_155347_0_0_11"/>
<organism evidence="1 2">
    <name type="scientific">Nocardia nova SH22a</name>
    <dbReference type="NCBI Taxonomy" id="1415166"/>
    <lineage>
        <taxon>Bacteria</taxon>
        <taxon>Bacillati</taxon>
        <taxon>Actinomycetota</taxon>
        <taxon>Actinomycetes</taxon>
        <taxon>Mycobacteriales</taxon>
        <taxon>Nocardiaceae</taxon>
        <taxon>Nocardia</taxon>
    </lineage>
</organism>
<dbReference type="AlphaFoldDB" id="W5TGW7"/>
<dbReference type="Proteomes" id="UP000019150">
    <property type="component" value="Chromosome"/>
</dbReference>